<dbReference type="InterPro" id="IPR037159">
    <property type="entry name" value="RNA_POL_N_sf"/>
</dbReference>
<dbReference type="InterPro" id="IPR002092">
    <property type="entry name" value="DNA-dir_Rpol_phage-type"/>
</dbReference>
<evidence type="ECO:0000256" key="12">
    <source>
        <dbReference type="RuleBase" id="RU003805"/>
    </source>
</evidence>
<evidence type="ECO:0000256" key="10">
    <source>
        <dbReference type="ARBA" id="ARBA00023163"/>
    </source>
</evidence>
<comment type="subcellular location">
    <subcellularLocation>
        <location evidence="2">Mitochondrion</location>
    </subcellularLocation>
</comment>
<dbReference type="PROSITE" id="PS00489">
    <property type="entry name" value="RNA_POL_PHAGE_2"/>
    <property type="match status" value="1"/>
</dbReference>
<gene>
    <name evidence="15" type="ORF">SPSK_08297</name>
</gene>
<dbReference type="Gene3D" id="1.10.1320.10">
    <property type="entry name" value="DNA-directed RNA polymerase, N-terminal domain"/>
    <property type="match status" value="1"/>
</dbReference>
<dbReference type="PANTHER" id="PTHR10102">
    <property type="entry name" value="DNA-DIRECTED RNA POLYMERASE, MITOCHONDRIAL"/>
    <property type="match status" value="1"/>
</dbReference>
<accession>A0A0F2M692</accession>
<proteinExistence type="inferred from homology"/>
<dbReference type="SUPFAM" id="SSF56672">
    <property type="entry name" value="DNA/RNA polymerases"/>
    <property type="match status" value="1"/>
</dbReference>
<dbReference type="InterPro" id="IPR043502">
    <property type="entry name" value="DNA/RNA_pol_sf"/>
</dbReference>
<evidence type="ECO:0000256" key="2">
    <source>
        <dbReference type="ARBA" id="ARBA00004173"/>
    </source>
</evidence>
<feature type="compositionally biased region" description="Low complexity" evidence="13">
    <location>
        <begin position="91"/>
        <end position="110"/>
    </location>
</feature>
<feature type="region of interest" description="Disordered" evidence="13">
    <location>
        <begin position="88"/>
        <end position="110"/>
    </location>
</feature>
<dbReference type="GO" id="GO:0034245">
    <property type="term" value="C:mitochondrial DNA-directed RNA polymerase complex"/>
    <property type="evidence" value="ECO:0007669"/>
    <property type="project" value="TreeGrafter"/>
</dbReference>
<feature type="region of interest" description="Disordered" evidence="13">
    <location>
        <begin position="1184"/>
        <end position="1217"/>
    </location>
</feature>
<dbReference type="Gene3D" id="1.10.287.280">
    <property type="match status" value="1"/>
</dbReference>
<dbReference type="Pfam" id="PF14700">
    <property type="entry name" value="RPOL_N"/>
    <property type="match status" value="1"/>
</dbReference>
<dbReference type="Gene3D" id="1.10.150.20">
    <property type="entry name" value="5' to 3' exonuclease, C-terminal subdomain"/>
    <property type="match status" value="1"/>
</dbReference>
<keyword evidence="5 12" id="KW-0240">DNA-directed RNA polymerase</keyword>
<dbReference type="Proteomes" id="UP000033710">
    <property type="component" value="Unassembled WGS sequence"/>
</dbReference>
<dbReference type="GeneID" id="27670178"/>
<feature type="region of interest" description="Disordered" evidence="13">
    <location>
        <begin position="1462"/>
        <end position="1508"/>
    </location>
</feature>
<protein>
    <recommendedName>
        <fullName evidence="4 12">DNA-directed RNA polymerase</fullName>
        <ecNumber evidence="4 12">2.7.7.6</ecNumber>
    </recommendedName>
</protein>
<dbReference type="Gene3D" id="1.10.287.260">
    <property type="match status" value="1"/>
</dbReference>
<keyword evidence="7 12" id="KW-0548">Nucleotidyltransferase</keyword>
<reference evidence="15 16" key="1">
    <citation type="journal article" date="2014" name="BMC Genomics">
        <title>Comparative genomics of the major fungal agents of human and animal Sporotrichosis: Sporothrix schenckii and Sporothrix brasiliensis.</title>
        <authorList>
            <person name="Teixeira M.M."/>
            <person name="de Almeida L.G."/>
            <person name="Kubitschek-Barreira P."/>
            <person name="Alves F.L."/>
            <person name="Kioshima E.S."/>
            <person name="Abadio A.K."/>
            <person name="Fernandes L."/>
            <person name="Derengowski L.S."/>
            <person name="Ferreira K.S."/>
            <person name="Souza R.C."/>
            <person name="Ruiz J.C."/>
            <person name="de Andrade N.C."/>
            <person name="Paes H.C."/>
            <person name="Nicola A.M."/>
            <person name="Albuquerque P."/>
            <person name="Gerber A.L."/>
            <person name="Martins V.P."/>
            <person name="Peconick L.D."/>
            <person name="Neto A.V."/>
            <person name="Chaucanez C.B."/>
            <person name="Silva P.A."/>
            <person name="Cunha O.L."/>
            <person name="de Oliveira F.F."/>
            <person name="dos Santos T.C."/>
            <person name="Barros A.L."/>
            <person name="Soares M.A."/>
            <person name="de Oliveira L.M."/>
            <person name="Marini M.M."/>
            <person name="Villalobos-Duno H."/>
            <person name="Cunha M.M."/>
            <person name="de Hoog S."/>
            <person name="da Silveira J.F."/>
            <person name="Henrissat B."/>
            <person name="Nino-Vega G.A."/>
            <person name="Cisalpino P.S."/>
            <person name="Mora-Montes H.M."/>
            <person name="Almeida S.R."/>
            <person name="Stajich J.E."/>
            <person name="Lopes-Bezerra L.M."/>
            <person name="Vasconcelos A.T."/>
            <person name="Felipe M.S."/>
        </authorList>
    </citation>
    <scope>NUCLEOTIDE SEQUENCE [LARGE SCALE GENOMIC DNA]</scope>
    <source>
        <strain evidence="15 16">1099-18</strain>
    </source>
</reference>
<keyword evidence="10 12" id="KW-0804">Transcription</keyword>
<feature type="compositionally biased region" description="Basic residues" evidence="13">
    <location>
        <begin position="1195"/>
        <end position="1205"/>
    </location>
</feature>
<dbReference type="FunFam" id="1.10.287.280:FF:000001">
    <property type="entry name" value="DNA-directed RNA polymerase"/>
    <property type="match status" value="1"/>
</dbReference>
<dbReference type="VEuPathDB" id="FungiDB:SPSK_08297"/>
<keyword evidence="6 12" id="KW-0808">Transferase</keyword>
<comment type="catalytic activity">
    <reaction evidence="11 12">
        <text>RNA(n) + a ribonucleoside 5'-triphosphate = RNA(n+1) + diphosphate</text>
        <dbReference type="Rhea" id="RHEA:21248"/>
        <dbReference type="Rhea" id="RHEA-COMP:14527"/>
        <dbReference type="Rhea" id="RHEA-COMP:17342"/>
        <dbReference type="ChEBI" id="CHEBI:33019"/>
        <dbReference type="ChEBI" id="CHEBI:61557"/>
        <dbReference type="ChEBI" id="CHEBI:140395"/>
        <dbReference type="EC" id="2.7.7.6"/>
    </reaction>
</comment>
<keyword evidence="9" id="KW-0496">Mitochondrion</keyword>
<comment type="caution">
    <text evidence="15">The sequence shown here is derived from an EMBL/GenBank/DDBJ whole genome shotgun (WGS) entry which is preliminary data.</text>
</comment>
<feature type="compositionally biased region" description="Low complexity" evidence="13">
    <location>
        <begin position="1184"/>
        <end position="1194"/>
    </location>
</feature>
<dbReference type="KEGG" id="ssck:SPSK_08297"/>
<evidence type="ECO:0000256" key="7">
    <source>
        <dbReference type="ARBA" id="ARBA00022695"/>
    </source>
</evidence>
<reference evidence="15 16" key="2">
    <citation type="journal article" date="2015" name="Eukaryot. Cell">
        <title>Asexual propagation of a virulent clone complex in a human and feline outbreak of sporotrichosis.</title>
        <authorList>
            <person name="Teixeira Mde M."/>
            <person name="Rodrigues A.M."/>
            <person name="Tsui C.K."/>
            <person name="de Almeida L.G."/>
            <person name="Van Diepeningen A.D."/>
            <person name="van den Ende B.G."/>
            <person name="Fernandes G.F."/>
            <person name="Kano R."/>
            <person name="Hamelin R.C."/>
            <person name="Lopes-Bezerra L.M."/>
            <person name="Vasconcelos A.T."/>
            <person name="de Hoog S."/>
            <person name="de Camargo Z.P."/>
            <person name="Felipe M.S."/>
        </authorList>
    </citation>
    <scope>NUCLEOTIDE SEQUENCE [LARGE SCALE GENOMIC DNA]</scope>
    <source>
        <strain evidence="15 16">1099-18</strain>
    </source>
</reference>
<dbReference type="SMART" id="SM01311">
    <property type="entry name" value="RPOL_N"/>
    <property type="match status" value="1"/>
</dbReference>
<dbReference type="EC" id="2.7.7.6" evidence="4 12"/>
<feature type="domain" description="DNA-directed RNA polymerase N-terminal" evidence="14">
    <location>
        <begin position="454"/>
        <end position="804"/>
    </location>
</feature>
<sequence>MLTRQAGGRHAVALCRLPSANTMPRLPTQPTRVLRPLRPVGVDRRLLTTRPELRPWRPKTFYSGIGYLPERTLATALNDYTPIPHDDGAHAAVSLSPGAPPSSSSASSASSVSSVSSVSSASSASASHSTARYPLLYATSPPLPLSTPAPPRARTAVPSPLPLWELRPHNVKAPLVLDDTESVPVARQKINTRGVPGDVDEMLSVLDACLQVGKLDRAALVLKRLGQPGFASPDVDLVELHNRYLRAVVDQLLADPDLATAEELHKWFELEMRGRRAQQTPETIAYMLKASLLTAHGARRERLVDRYMGLAPGDAGLEVLYMTGILNDQDRAAITDICRTYNLESFAGGEAEATTLFEEALRSIDTAGVAAGAEAAEASHAATDASASTCASAPTDVPDMPATPDTLDTLDTPPVLGTPQKGMGLRMLKQTLSLFAEIPEGRDIAGLNLSERREIQSRLERDCVDAAVERWKEENQALLKMGLNTSLTTASLNARLYEWHKDLELRLSQELKKVELAEASGSKNKEDLDRCLYGPFLRQSLPSRLAAVTIVSTLSGMAMQGADKGISISNIITQIAKVAEEDIRLQQHTKMMAARGQKTSARAAAKTAAKTALRKAMRPAKVSLQHAGDAAETAAASVAASAAADAANSTPATTPKRPADRDVAWPITIKAKVGAALLSMLMETAKVTAVKEHPETRTLVSQQQPAFSRLNQLRRGKKVGVLVANSTLVDLMKREPRGDFLARHLPMVVEPQPWQTVDKGGFLEYPAPLVRVKDSRKDQKIYAEAAIARGDMDQVLKGLDVLGRTAWKVNRPVFNVLLEAWNTGEAIADIPPIAPNVAVPPEPDSSEDPMKRRTWLKAVKAAENQRSGLHSVRCFMNFQMEIARAFRDQTFYFPHNVDFRGRAYPIPPYFNHMGADHVRGLLTFAKGKPLGADGLRWLKVHLANVYGYDKASLSDRAAFADEHVDQIRDAATNPLRGGRWWLAAEDPWQCLAACMELTAALALDDPTAFVSHLPVHQDGTCNGLQHYAALGGDSWGAKQVNLVPGDRPADVYSAVADIVRASIAEDAAHGDPNARALDGKIKRKVVKQTVMTNVYGVTFAGARKQVLKQLDTLYPTLQADTDIPAMVLASYIATKIFQALSTMFSGAHDIQHWLGEIGGRVCRALTPDQIERILHNEPHQEATAAAAAAAAAAPKKSRSKGKGKAKAGASGSTPTKTMKRENDEILGQFRSTLVWTTPLQMPVVQPYRKAASRTIETCLQDLILSVPARSDPVHKRKQLQAFPPNFIHSLDASHMLLSALECDALGLQFAAVHDSFWTHAADINTMNRVLRDAFVRIHSEDVVGRLAREFEARYRGSLYLAQVHRGSAVAQKILALRKAAPRMSLKDELVLEHTRLALLASDDPARVAQGRSMVTPASLFAEAAAATDDADAVVEAEDMSEFRLGSIPADEAAAQEKLMQAARPAKAGSTIRTTSTTSTTSTTTTTTPATSATGRGRGRSITGGMSLDGIGSAMGDVATGDEMMALEEDDELALLEDADADADIDHDVDHDIDELSPADVALAGTGHFEAQLRGLKKPLTKAKKDKTAAALARQTPVQVWVPLTFPAIPAKGDFDVRRLKDSDYFFS</sequence>
<dbReference type="OrthoDB" id="276422at2759"/>
<evidence type="ECO:0000313" key="16">
    <source>
        <dbReference type="Proteomes" id="UP000033710"/>
    </source>
</evidence>
<comment type="function">
    <text evidence="1 12">DNA-dependent RNA polymerase catalyzes the transcription of DNA into RNA using the four ribonucleoside triphosphates as substrates.</text>
</comment>
<evidence type="ECO:0000259" key="14">
    <source>
        <dbReference type="SMART" id="SM01311"/>
    </source>
</evidence>
<evidence type="ECO:0000256" key="5">
    <source>
        <dbReference type="ARBA" id="ARBA00022478"/>
    </source>
</evidence>
<dbReference type="PROSITE" id="PS00900">
    <property type="entry name" value="RNA_POL_PHAGE_1"/>
    <property type="match status" value="1"/>
</dbReference>
<dbReference type="InterPro" id="IPR024075">
    <property type="entry name" value="DNA-dir_RNA_pol_helix_hairp_sf"/>
</dbReference>
<dbReference type="RefSeq" id="XP_016586996.1">
    <property type="nucleotide sequence ID" value="XM_016734901.1"/>
</dbReference>
<evidence type="ECO:0000313" key="15">
    <source>
        <dbReference type="EMBL" id="KJR84320.1"/>
    </source>
</evidence>
<evidence type="ECO:0000256" key="13">
    <source>
        <dbReference type="SAM" id="MobiDB-lite"/>
    </source>
</evidence>
<dbReference type="EMBL" id="AXCR01000007">
    <property type="protein sequence ID" value="KJR84320.1"/>
    <property type="molecule type" value="Genomic_DNA"/>
</dbReference>
<evidence type="ECO:0000256" key="6">
    <source>
        <dbReference type="ARBA" id="ARBA00022679"/>
    </source>
</evidence>
<evidence type="ECO:0000256" key="4">
    <source>
        <dbReference type="ARBA" id="ARBA00012418"/>
    </source>
</evidence>
<evidence type="ECO:0000256" key="11">
    <source>
        <dbReference type="ARBA" id="ARBA00048552"/>
    </source>
</evidence>
<evidence type="ECO:0000256" key="1">
    <source>
        <dbReference type="ARBA" id="ARBA00004026"/>
    </source>
</evidence>
<name>A0A0F2M692_SPOSC</name>
<dbReference type="Pfam" id="PF00940">
    <property type="entry name" value="RNA_pol"/>
    <property type="match status" value="1"/>
</dbReference>
<keyword evidence="8" id="KW-0809">Transit peptide</keyword>
<evidence type="ECO:0000256" key="3">
    <source>
        <dbReference type="ARBA" id="ARBA00009493"/>
    </source>
</evidence>
<evidence type="ECO:0000256" key="8">
    <source>
        <dbReference type="ARBA" id="ARBA00022946"/>
    </source>
</evidence>
<dbReference type="PANTHER" id="PTHR10102:SF0">
    <property type="entry name" value="DNA-DIRECTED RNA POLYMERASE, MITOCHONDRIAL"/>
    <property type="match status" value="1"/>
</dbReference>
<dbReference type="FunFam" id="1.10.287.260:FF:000001">
    <property type="entry name" value="DNA-directed RNA polymerase"/>
    <property type="match status" value="1"/>
</dbReference>
<dbReference type="InterPro" id="IPR046950">
    <property type="entry name" value="DNA-dir_Rpol_C_phage-type"/>
</dbReference>
<dbReference type="GO" id="GO:0001018">
    <property type="term" value="F:mitochondrial promoter sequence-specific DNA binding"/>
    <property type="evidence" value="ECO:0007669"/>
    <property type="project" value="TreeGrafter"/>
</dbReference>
<dbReference type="GO" id="GO:0003899">
    <property type="term" value="F:DNA-directed RNA polymerase activity"/>
    <property type="evidence" value="ECO:0007669"/>
    <property type="project" value="UniProtKB-EC"/>
</dbReference>
<comment type="similarity">
    <text evidence="3 12">Belongs to the phage and mitochondrial RNA polymerase family.</text>
</comment>
<dbReference type="GO" id="GO:0006390">
    <property type="term" value="P:mitochondrial transcription"/>
    <property type="evidence" value="ECO:0007669"/>
    <property type="project" value="TreeGrafter"/>
</dbReference>
<feature type="region of interest" description="Disordered" evidence="13">
    <location>
        <begin position="387"/>
        <end position="414"/>
    </location>
</feature>
<organism evidence="15 16">
    <name type="scientific">Sporothrix schenckii 1099-18</name>
    <dbReference type="NCBI Taxonomy" id="1397361"/>
    <lineage>
        <taxon>Eukaryota</taxon>
        <taxon>Fungi</taxon>
        <taxon>Dikarya</taxon>
        <taxon>Ascomycota</taxon>
        <taxon>Pezizomycotina</taxon>
        <taxon>Sordariomycetes</taxon>
        <taxon>Sordariomycetidae</taxon>
        <taxon>Ophiostomatales</taxon>
        <taxon>Ophiostomataceae</taxon>
        <taxon>Sporothrix</taxon>
    </lineage>
</organism>
<feature type="compositionally biased region" description="Low complexity" evidence="13">
    <location>
        <begin position="1468"/>
        <end position="1504"/>
    </location>
</feature>
<evidence type="ECO:0000256" key="9">
    <source>
        <dbReference type="ARBA" id="ARBA00023128"/>
    </source>
</evidence>
<dbReference type="InterPro" id="IPR029262">
    <property type="entry name" value="RPOL_N"/>
</dbReference>